<gene>
    <name evidence="1" type="ORF">A2822_03510</name>
</gene>
<evidence type="ECO:0000313" key="2">
    <source>
        <dbReference type="Proteomes" id="UP000178774"/>
    </source>
</evidence>
<evidence type="ECO:0000313" key="1">
    <source>
        <dbReference type="EMBL" id="OGZ65575.1"/>
    </source>
</evidence>
<reference evidence="1 2" key="1">
    <citation type="journal article" date="2016" name="Nat. Commun.">
        <title>Thousands of microbial genomes shed light on interconnected biogeochemical processes in an aquifer system.</title>
        <authorList>
            <person name="Anantharaman K."/>
            <person name="Brown C.T."/>
            <person name="Hug L.A."/>
            <person name="Sharon I."/>
            <person name="Castelle C.J."/>
            <person name="Probst A.J."/>
            <person name="Thomas B.C."/>
            <person name="Singh A."/>
            <person name="Wilkins M.J."/>
            <person name="Karaoz U."/>
            <person name="Brodie E.L."/>
            <person name="Williams K.H."/>
            <person name="Hubbard S.S."/>
            <person name="Banfield J.F."/>
        </authorList>
    </citation>
    <scope>NUCLEOTIDE SEQUENCE [LARGE SCALE GENOMIC DNA]</scope>
</reference>
<name>A0A1G2HT18_9BACT</name>
<accession>A0A1G2HT18</accession>
<protein>
    <submittedName>
        <fullName evidence="1">Uncharacterized protein</fullName>
    </submittedName>
</protein>
<sequence length="267" mass="30724">MISDQERLSAFFSVATEMDAMVANQAVRSALPEIVERINLGATGIILMRPLESLQNNFNFKHIWQSRPTLPPTALRIYPFFAGDAKIHSTAAQIISEFHWAGYTHPGHTIMVNMEAKETKRCMAWFLTHEFGHALANLKEGYAFTDRTSPHDRMTAQEVSMRTFDYRLMRALGGSQYRAEVDKAIYWIKKCEEKDDKQKLTDYFYDKGKALSLCLGECPDPTGETFRDEIFFLLCYLDAIDRSQPPHLAPQLKCQLMKERFNYMIGD</sequence>
<dbReference type="EMBL" id="MHOP01000020">
    <property type="protein sequence ID" value="OGZ65575.1"/>
    <property type="molecule type" value="Genomic_DNA"/>
</dbReference>
<proteinExistence type="predicted"/>
<dbReference type="AlphaFoldDB" id="A0A1G2HT18"/>
<comment type="caution">
    <text evidence="1">The sequence shown here is derived from an EMBL/GenBank/DDBJ whole genome shotgun (WGS) entry which is preliminary data.</text>
</comment>
<dbReference type="Proteomes" id="UP000178774">
    <property type="component" value="Unassembled WGS sequence"/>
</dbReference>
<organism evidence="1 2">
    <name type="scientific">Candidatus Staskawiczbacteria bacterium RIFCSPHIGHO2_01_FULL_41_41</name>
    <dbReference type="NCBI Taxonomy" id="1802203"/>
    <lineage>
        <taxon>Bacteria</taxon>
        <taxon>Candidatus Staskawicziibacteriota</taxon>
    </lineage>
</organism>